<feature type="non-terminal residue" evidence="2">
    <location>
        <position position="145"/>
    </location>
</feature>
<dbReference type="InterPro" id="IPR016152">
    <property type="entry name" value="PTrfase/Anion_transptr"/>
</dbReference>
<dbReference type="AlphaFoldDB" id="A0A0C2FG93"/>
<dbReference type="Gene3D" id="3.40.930.10">
    <property type="entry name" value="Mannitol-specific EII, Chain A"/>
    <property type="match status" value="1"/>
</dbReference>
<dbReference type="EMBL" id="KN767468">
    <property type="protein sequence ID" value="KIH47620.1"/>
    <property type="molecule type" value="Genomic_DNA"/>
</dbReference>
<sequence length="145" mass="16629">MKRSTIVHAPRRCRRFPPGTRVMFLLKENDDTPALFTEMGELGHNEWRETARWVKFEEDVEQGGNRWSKPHVATLSLHSLFQLRSCLLNGLFLNDLPQTDLPAIIGEWSGSVDEFSRNSGVFVFTEQIWQLAGADAAWVDLGKNW</sequence>
<dbReference type="Proteomes" id="UP000054047">
    <property type="component" value="Unassembled WGS sequence"/>
</dbReference>
<reference evidence="2 3" key="1">
    <citation type="submission" date="2013-12" db="EMBL/GenBank/DDBJ databases">
        <title>Draft genome of the parsitic nematode Ancylostoma duodenale.</title>
        <authorList>
            <person name="Mitreva M."/>
        </authorList>
    </citation>
    <scope>NUCLEOTIDE SEQUENCE [LARGE SCALE GENOMIC DNA]</scope>
    <source>
        <strain evidence="2 3">Zhejiang</strain>
    </source>
</reference>
<dbReference type="OrthoDB" id="1735926at2759"/>
<dbReference type="PANTHER" id="PTHR11453">
    <property type="entry name" value="ANION EXCHANGE PROTEIN"/>
    <property type="match status" value="1"/>
</dbReference>
<feature type="domain" description="Band 3 cytoplasmic" evidence="1">
    <location>
        <begin position="34"/>
        <end position="105"/>
    </location>
</feature>
<name>A0A0C2FG93_9BILA</name>
<dbReference type="PANTHER" id="PTHR11453:SF36">
    <property type="entry name" value="ANION EXCHANGE PROTEIN"/>
    <property type="match status" value="1"/>
</dbReference>
<dbReference type="GO" id="GO:0008510">
    <property type="term" value="F:sodium:bicarbonate symporter activity"/>
    <property type="evidence" value="ECO:0007669"/>
    <property type="project" value="TreeGrafter"/>
</dbReference>
<evidence type="ECO:0000313" key="3">
    <source>
        <dbReference type="Proteomes" id="UP000054047"/>
    </source>
</evidence>
<protein>
    <recommendedName>
        <fullName evidence="1">Band 3 cytoplasmic domain-containing protein</fullName>
    </recommendedName>
</protein>
<accession>A0A0C2FG93</accession>
<dbReference type="InterPro" id="IPR013769">
    <property type="entry name" value="Band3_cytoplasmic_dom"/>
</dbReference>
<dbReference type="GO" id="GO:0008509">
    <property type="term" value="F:monoatomic anion transmembrane transporter activity"/>
    <property type="evidence" value="ECO:0007669"/>
    <property type="project" value="InterPro"/>
</dbReference>
<dbReference type="Pfam" id="PF07565">
    <property type="entry name" value="Band_3_cyto"/>
    <property type="match status" value="1"/>
</dbReference>
<gene>
    <name evidence="2" type="ORF">ANCDUO_22316</name>
</gene>
<proteinExistence type="predicted"/>
<dbReference type="GO" id="GO:0005452">
    <property type="term" value="F:solute:inorganic anion antiporter activity"/>
    <property type="evidence" value="ECO:0007669"/>
    <property type="project" value="InterPro"/>
</dbReference>
<organism evidence="2 3">
    <name type="scientific">Ancylostoma duodenale</name>
    <dbReference type="NCBI Taxonomy" id="51022"/>
    <lineage>
        <taxon>Eukaryota</taxon>
        <taxon>Metazoa</taxon>
        <taxon>Ecdysozoa</taxon>
        <taxon>Nematoda</taxon>
        <taxon>Chromadorea</taxon>
        <taxon>Rhabditida</taxon>
        <taxon>Rhabditina</taxon>
        <taxon>Rhabditomorpha</taxon>
        <taxon>Strongyloidea</taxon>
        <taxon>Ancylostomatidae</taxon>
        <taxon>Ancylostomatinae</taxon>
        <taxon>Ancylostoma</taxon>
    </lineage>
</organism>
<dbReference type="GO" id="GO:0005886">
    <property type="term" value="C:plasma membrane"/>
    <property type="evidence" value="ECO:0007669"/>
    <property type="project" value="TreeGrafter"/>
</dbReference>
<dbReference type="SUPFAM" id="SSF55804">
    <property type="entry name" value="Phoshotransferase/anion transport protein"/>
    <property type="match status" value="1"/>
</dbReference>
<dbReference type="GO" id="GO:0051453">
    <property type="term" value="P:regulation of intracellular pH"/>
    <property type="evidence" value="ECO:0007669"/>
    <property type="project" value="TreeGrafter"/>
</dbReference>
<evidence type="ECO:0000259" key="1">
    <source>
        <dbReference type="Pfam" id="PF07565"/>
    </source>
</evidence>
<keyword evidence="3" id="KW-1185">Reference proteome</keyword>
<evidence type="ECO:0000313" key="2">
    <source>
        <dbReference type="EMBL" id="KIH47620.1"/>
    </source>
</evidence>
<dbReference type="InterPro" id="IPR003020">
    <property type="entry name" value="HCO3_transpt_euk"/>
</dbReference>